<dbReference type="AlphaFoldDB" id="A0A382D992"/>
<dbReference type="SUPFAM" id="SSF56752">
    <property type="entry name" value="D-aminoacid aminotransferase-like PLP-dependent enzymes"/>
    <property type="match status" value="1"/>
</dbReference>
<dbReference type="PANTHER" id="PTHR11236:SF50">
    <property type="entry name" value="AMINODEOXYCHORISMATE SYNTHASE COMPONENT 1"/>
    <property type="match status" value="1"/>
</dbReference>
<dbReference type="InterPro" id="IPR005801">
    <property type="entry name" value="ADC_synthase"/>
</dbReference>
<dbReference type="InterPro" id="IPR043131">
    <property type="entry name" value="BCAT-like_N"/>
</dbReference>
<dbReference type="EMBL" id="UINC01037933">
    <property type="protein sequence ID" value="SVB34183.1"/>
    <property type="molecule type" value="Genomic_DNA"/>
</dbReference>
<dbReference type="GO" id="GO:0000162">
    <property type="term" value="P:L-tryptophan biosynthetic process"/>
    <property type="evidence" value="ECO:0007669"/>
    <property type="project" value="TreeGrafter"/>
</dbReference>
<dbReference type="Gene3D" id="3.60.120.10">
    <property type="entry name" value="Anthranilate synthase"/>
    <property type="match status" value="1"/>
</dbReference>
<protein>
    <recommendedName>
        <fullName evidence="1">Chorismate-utilising enzyme C-terminal domain-containing protein</fullName>
    </recommendedName>
</protein>
<evidence type="ECO:0000313" key="2">
    <source>
        <dbReference type="EMBL" id="SVB34183.1"/>
    </source>
</evidence>
<accession>A0A382D992</accession>
<feature type="domain" description="Chorismate-utilising enzyme C-terminal" evidence="1">
    <location>
        <begin position="1"/>
        <end position="151"/>
    </location>
</feature>
<proteinExistence type="predicted"/>
<dbReference type="InterPro" id="IPR036038">
    <property type="entry name" value="Aminotransferase-like"/>
</dbReference>
<evidence type="ECO:0000259" key="1">
    <source>
        <dbReference type="Pfam" id="PF00425"/>
    </source>
</evidence>
<dbReference type="InterPro" id="IPR019999">
    <property type="entry name" value="Anth_synth_I-like"/>
</dbReference>
<dbReference type="SUPFAM" id="SSF56322">
    <property type="entry name" value="ADC synthase"/>
    <property type="match status" value="1"/>
</dbReference>
<dbReference type="PRINTS" id="PR00095">
    <property type="entry name" value="ANTSNTHASEI"/>
</dbReference>
<dbReference type="PANTHER" id="PTHR11236">
    <property type="entry name" value="AMINOBENZOATE/ANTHRANILATE SYNTHASE"/>
    <property type="match status" value="1"/>
</dbReference>
<name>A0A382D992_9ZZZZ</name>
<organism evidence="2">
    <name type="scientific">marine metagenome</name>
    <dbReference type="NCBI Taxonomy" id="408172"/>
    <lineage>
        <taxon>unclassified sequences</taxon>
        <taxon>metagenomes</taxon>
        <taxon>ecological metagenomes</taxon>
    </lineage>
</organism>
<feature type="non-terminal residue" evidence="2">
    <location>
        <position position="260"/>
    </location>
</feature>
<reference evidence="2" key="1">
    <citation type="submission" date="2018-05" db="EMBL/GenBank/DDBJ databases">
        <authorList>
            <person name="Lanie J.A."/>
            <person name="Ng W.-L."/>
            <person name="Kazmierczak K.M."/>
            <person name="Andrzejewski T.M."/>
            <person name="Davidsen T.M."/>
            <person name="Wayne K.J."/>
            <person name="Tettelin H."/>
            <person name="Glass J.I."/>
            <person name="Rusch D."/>
            <person name="Podicherti R."/>
            <person name="Tsui H.-C.T."/>
            <person name="Winkler M.E."/>
        </authorList>
    </citation>
    <scope>NUCLEOTIDE SEQUENCE</scope>
</reference>
<dbReference type="Pfam" id="PF00425">
    <property type="entry name" value="Chorismate_bind"/>
    <property type="match status" value="1"/>
</dbReference>
<dbReference type="GO" id="GO:0046820">
    <property type="term" value="F:4-amino-4-deoxychorismate synthase activity"/>
    <property type="evidence" value="ECO:0007669"/>
    <property type="project" value="TreeGrafter"/>
</dbReference>
<dbReference type="InterPro" id="IPR015890">
    <property type="entry name" value="Chorismate_C"/>
</dbReference>
<gene>
    <name evidence="2" type="ORF">METZ01_LOCUS187037</name>
</gene>
<sequence length="260" mass="28156">MIVDLLRSDLGRVAVAGSIEVTSLWDVEPYDTVWQMTSTINGQSRPEVGLFDLFAALFPCGSVTGAPKVRASQIIRELEAGPRGVYTGSIGFVSPCEARDERRLSGLEAAFNVAIRTVIVDRRAGGATVGVGGGITWDSEATAEYAECQDKISFLRNPRSEGDAQDDFELFETLLFESGSGYYLVERHLRRLTGSARYFGFGLDEQDVRRRLESVAAGLQVTKRVRLSLARDGTVAMETVDVRPGPASLTAVRSAGSVDP</sequence>
<dbReference type="Gene3D" id="3.30.470.10">
    <property type="match status" value="1"/>
</dbReference>